<dbReference type="InterPro" id="IPR000782">
    <property type="entry name" value="FAS1_domain"/>
</dbReference>
<dbReference type="PROSITE" id="PS50213">
    <property type="entry name" value="FAS1"/>
    <property type="match status" value="1"/>
</dbReference>
<dbReference type="GO" id="GO:0007155">
    <property type="term" value="P:cell adhesion"/>
    <property type="evidence" value="ECO:0007669"/>
    <property type="project" value="TreeGrafter"/>
</dbReference>
<protein>
    <submittedName>
        <fullName evidence="2">Fasciclin domain protein</fullName>
    </submittedName>
</protein>
<feature type="domain" description="FAS1" evidence="1">
    <location>
        <begin position="41"/>
        <end position="184"/>
    </location>
</feature>
<name>A0A6N2ZJL5_9BACT</name>
<evidence type="ECO:0000259" key="1">
    <source>
        <dbReference type="PROSITE" id="PS50213"/>
    </source>
</evidence>
<dbReference type="SUPFAM" id="SSF82153">
    <property type="entry name" value="FAS1 domain"/>
    <property type="match status" value="1"/>
</dbReference>
<dbReference type="GO" id="GO:0005615">
    <property type="term" value="C:extracellular space"/>
    <property type="evidence" value="ECO:0007669"/>
    <property type="project" value="TreeGrafter"/>
</dbReference>
<organism evidence="2">
    <name type="scientific">Paraprevotella clara</name>
    <dbReference type="NCBI Taxonomy" id="454154"/>
    <lineage>
        <taxon>Bacteria</taxon>
        <taxon>Pseudomonadati</taxon>
        <taxon>Bacteroidota</taxon>
        <taxon>Bacteroidia</taxon>
        <taxon>Bacteroidales</taxon>
        <taxon>Prevotellaceae</taxon>
        <taxon>Paraprevotella</taxon>
    </lineage>
</organism>
<dbReference type="GO" id="GO:0031012">
    <property type="term" value="C:extracellular matrix"/>
    <property type="evidence" value="ECO:0007669"/>
    <property type="project" value="TreeGrafter"/>
</dbReference>
<dbReference type="Gene3D" id="2.30.180.10">
    <property type="entry name" value="FAS1 domain"/>
    <property type="match status" value="1"/>
</dbReference>
<dbReference type="EMBL" id="CACRUT010000006">
    <property type="protein sequence ID" value="VYT78128.1"/>
    <property type="molecule type" value="Genomic_DNA"/>
</dbReference>
<sequence length="723" mass="82502">MENKFKSWLFVCVLWLSTLQIIFFSSCNDDLATENYYTFTGEMMSDFLNNHEDFSQFKRIVERAGRMDLLASRGARTLFPPINSGVEDFLKENGYASVEEVPESFCDTLVKACLVERALYTYNLSETHQESNQLDLPVIIVTDGDTVDSNGMTLSVINRRAVIINELKNDSVENGVVHPVDKVIVPNTSLGASLLDENHKDFAIFYEALKRTALLDSLSRYRDDDYEVWKNNYVPFTQSMHIGNEDYVGKRPDHRYSGFTLFIVPDKILYEKYPDRFSEDMTMDQKIDALYDLAVEKYDDNVSASIFGLDKIESVTGKTYKELYWNKSSLKSRHNPLNMLLSYHILDRLFTSTAKLINCWQVNTAYADPTEWVGTMLDFSTVKLEKVYRTIDPSVEYERDFYINHSEACVYNNYERIRGAHLTIPEDADNFSLNVAYYYVDDVLAYDQTMRNKVMNTRMRIDVLTLWPELTTNNIRLCGNPTQAYNAGDNSEEGTEAGGHNWYLPPGYLENVKFSENTIFFLERPIVQWSNMGGDVVGILGTSYDITFRLPNVPPGTYELRLGYTALASRGIGQVYVDGIPQGLPMDMRIFGNDGSIGGLYNGWSGWRNKDENTSGIYSTEELEENARIMKNNGYYSAPKSLFWGNDGNDAPRYSANTCTNYYNCVNLLRRKICNVEVRPNTHHSVRLRSVLTSGETSDFTLDFMELVPIDICGAGGLGEDLY</sequence>
<dbReference type="InterPro" id="IPR050904">
    <property type="entry name" value="Adhesion/Biosynth-related"/>
</dbReference>
<proteinExistence type="predicted"/>
<accession>A0A6N2ZJL5</accession>
<dbReference type="RefSeq" id="WP_412441834.1">
    <property type="nucleotide sequence ID" value="NZ_CACRUT010000006.1"/>
</dbReference>
<dbReference type="Pfam" id="PF02469">
    <property type="entry name" value="Fasciclin"/>
    <property type="match status" value="1"/>
</dbReference>
<dbReference type="InterPro" id="IPR036378">
    <property type="entry name" value="FAS1_dom_sf"/>
</dbReference>
<dbReference type="PANTHER" id="PTHR10900">
    <property type="entry name" value="PERIOSTIN-RELATED"/>
    <property type="match status" value="1"/>
</dbReference>
<dbReference type="AlphaFoldDB" id="A0A6N2ZJL5"/>
<gene>
    <name evidence="2" type="ORF">PCLFYP37_01103</name>
</gene>
<evidence type="ECO:0000313" key="2">
    <source>
        <dbReference type="EMBL" id="VYT78128.1"/>
    </source>
</evidence>
<dbReference type="PROSITE" id="PS51257">
    <property type="entry name" value="PROKAR_LIPOPROTEIN"/>
    <property type="match status" value="1"/>
</dbReference>
<dbReference type="PANTHER" id="PTHR10900:SF77">
    <property type="entry name" value="FI19380P1"/>
    <property type="match status" value="1"/>
</dbReference>
<dbReference type="GO" id="GO:0050839">
    <property type="term" value="F:cell adhesion molecule binding"/>
    <property type="evidence" value="ECO:0007669"/>
    <property type="project" value="TreeGrafter"/>
</dbReference>
<reference evidence="2" key="1">
    <citation type="submission" date="2019-11" db="EMBL/GenBank/DDBJ databases">
        <authorList>
            <person name="Feng L."/>
        </authorList>
    </citation>
    <scope>NUCLEOTIDE SEQUENCE</scope>
    <source>
        <strain evidence="2">PclaraLFYP37</strain>
    </source>
</reference>
<dbReference type="GO" id="GO:0030198">
    <property type="term" value="P:extracellular matrix organization"/>
    <property type="evidence" value="ECO:0007669"/>
    <property type="project" value="TreeGrafter"/>
</dbReference>